<organism evidence="1 2">
    <name type="scientific">Choristoneura fumiferana</name>
    <name type="common">Spruce budworm moth</name>
    <name type="synonym">Archips fumiferana</name>
    <dbReference type="NCBI Taxonomy" id="7141"/>
    <lineage>
        <taxon>Eukaryota</taxon>
        <taxon>Metazoa</taxon>
        <taxon>Ecdysozoa</taxon>
        <taxon>Arthropoda</taxon>
        <taxon>Hexapoda</taxon>
        <taxon>Insecta</taxon>
        <taxon>Pterygota</taxon>
        <taxon>Neoptera</taxon>
        <taxon>Endopterygota</taxon>
        <taxon>Lepidoptera</taxon>
        <taxon>Glossata</taxon>
        <taxon>Ditrysia</taxon>
        <taxon>Tortricoidea</taxon>
        <taxon>Tortricidae</taxon>
        <taxon>Tortricinae</taxon>
        <taxon>Choristoneura</taxon>
    </lineage>
</organism>
<proteinExistence type="predicted"/>
<evidence type="ECO:0000313" key="1">
    <source>
        <dbReference type="EMBL" id="KAI8426252.1"/>
    </source>
</evidence>
<sequence length="2872" mass="323991">MLRILHCLKPKVYVKESGKFAGFARLSSESRRDVPPISWVLPPGLSAKVLDGVFKVDWICRKELPFSSTLHLYNPWNEGKPVKIGRDGQEIEPKVAEELCRLFPEDEGIEMTPILRKSKEASKKAYLKSGGNYRTYRAPLLTRGSNFRSRLNTSSRSRRKIFMPPRSRLSSGSYKRRSPSPYMRERLPVWFTRGRDSYSSSSSAAAEAYVAEYMRSMHHQLPPLPYVPPPGFSGALAAYDGLPPPPPPPPPRYYDGPLADYPRSVLVYDKRSLWFIASRVAMQARKVMTLAALSALLWAASAAAAERGGGIKVGSGAAGGARGEGARGGGVRVGGEGCGARAPPPRRPRPARPLPSPPRSSCRTRPSAHGTTPKPRRQRSPTILDSLCKEFLAVNVSAILYLMNHEQYGRSTASAQYFLQLAGYLGIPVISWNADNSGLEKRASHAALRLQLAPSIEHQTAAMLSILERYKWHQFSVVTSAIAGHDDFIQAVRERVTALQDRFKFTILNAVVVKKPADLNELVTSEARVMLLYATREEAADILSTAGDLHLTSENFVWIVTQTTAVKVFAYGVDSYVSEPENALHPLGTRLSCSGAGAGEARWATGERFYRHLRNVSVDSEAGRPSIEFTPDGELRAAELKIMNLRPAIGEQLVWEEIGTWNSYPKERLDIKDIVWPGGLHTPPQGVPEKFHMRITFLEEPPYINLAPPDPISGRCSLDRGVICRVAPEVDVAGLEAGTAHRNSSLYQCCSGFCIDLLQQLAEQLGFTYELSRVEDGRWGTLHNSKWNGLIADLVNKRTDMVLTSLIINSDREAVVDFSVPFMETGVAIVVAKRTDIIAAQYWMTGTCKPNKQEHKSSDPLALEQFLSAFLLLMAGILLAALLLLLEHVYFRYMRAHLAASTVGPCCALVSLSMGERRTGEFPPNTSLFELANTLAPAELSSLTHPTILYMRQEVTGELALRNKTLRQLGLIGGRAVLRLLNKAEEGMQANVSAVYRRPLPAKDDKFLESHKEREHTYKETPSSGAPEKQQVQKKVHTETFDPIDLIKKEKGKKTQVKHEEEKTVQIRDSDDNLPTKEDVSMEVDNFEANVKSASSSTSCLSQENLERRLKIEEEVTFLGAQKAIAFIPEGSDEEMEDLPDTFYELTVEETSQMRLSAHKHVVVRVQFPDHIILQVTTPLKETLDPKITLLEAKFVPCVHMHFKWIQEEANAKYLKEEIYSKTTSSDAASERRTGEFPPNTSLFELANTLAPAELSSLTHPTILYMRQEVTGELALRDKTLRQLGLIGGRAVLRLLNKAEEGMQANVSAVYRRPLPAKDDKVLESHKEREPTHTYKETPSSGAPEKQQVQKKVHTETFDPIDLIKKEKGKKTQVKHEEEKTVQIRDSDDNLPTKEDVSMEVDNFEANVKSASSSTSCLSQENLERRLKIEEEVTFLGAQKAIAFMPEGSDEEMEDLPDTFYELTVEETSQMRLSAHKHVVVRVQFPDHIILQVTTPLKETLDPKITLLEAKFVPCVHMHFKWIQEEANAKYLKEEIYSKTTSSDAAKLPNHLTSITCFGDNIEDEWFIIFIHQGSIHIIPPSLQDSNSTITIGDAITIIAKLSEKTKVSHEIQQSILQRIGKYPEKIEDSFHRTTAILPVDIATLLTLKPTLIAPLVSSYCNHDVIDARACKNVAFEDCVQVNVKFTKCLYAMLMHAKPLKNIKFRDIDDKKSIIGQKLTIGYQILMNKPTQDIFSTKQFKNFIGKLSASGYFKNNIEGSADYMELLKNAKEFYSVMECPINAQVSNEISHLMLSCEFTQSKEALLQKCTSNDELVEDKEDWLNINPDQLNDLLNARYKKKATFNTDDVLTANNVTSKLSSFLIQTSDFEGIETEANNNLTSNIEFDPDDFSNSVQKMLDLITLGDTDNKEASDSDDYYESGDNDEDDELNDIKQEQLQDSKTILQNIVQSMKEEGLSGPTSNLMNTAGFNKRDFLDSDDDDERVYYKYGKCLLITILIAFFVQILIAINYFPTVNDNLLYKNGHTLARHEIGEVSARKIGPGFDDDEDFPAKAKTQNKPVAHLHLRLEELDFKPICEIKSREAISAIHRAKTQSCKEQIVNKTCLIQLGSLYPKTLPNYCHGKGMTYGQHLGCYQDEKKIRLLSSFYGNYANTNSREACLDICCFCGEIEPPQSAKVLDEACDMKCPAEPSNTCGGYFTMNVFETGLANYLHRKLSLLEKQFKNIKLATKRFSTIWGGASLLAMLLRSMKDFMELDWQWDFVINLSESDFPIKSLESIESFLSANKGLNFVKSHGREVQRFIKKQGLDKTFIECETHMWRVGERKLPRGIVIDGGSDWIALSPEFVSYIIGKQDTLLSGLDIIFQHTLLPAESFFHTVLRNSHFCNTYVDNNLHVTNWKRKLGCKCQYKHVVDWCGCSPNDFKIEDWPRIQNTQDRQLFFARKFEPIINQEIITRVENYIGFDDHHFIPNLEAYWQSLYSTDDLTASTDDTLLTHAESITRQNAKILLDKACSLDFGEIIEISTYNFADVYKGNLILHRAFIDKDVSVLMETWYKPQKHLELNLENPYADNIKIFKVSSNYDQKEMIFRNLGNILGPLSEPNLLYQFAPNIDKQFENLTILWLDPAGVIADINYIHLDENNLTNFIKPNLKVPLLPGIWKVGLFESKSNLVALTKFLITPLQYFSGKELSHQEANIIHSGSQSAYKNFSFIKPIHFIPGPDDSLLLQKISYSNTKRIHQDLREWIDGLTSQFYSVLGSCVSFSSSNNMSKHFVCGKLTFEYCKSTEWSSLSPDPKGSIGKLNNKTGRLERFSFRVPFLILFSKFPIALASEDLRSEFKELSTDFKISILKMGHNYCLHLLTLMLVQQLNIQ</sequence>
<gene>
    <name evidence="1" type="ORF">MSG28_005153</name>
</gene>
<reference evidence="1 2" key="1">
    <citation type="journal article" date="2022" name="Genome Biol. Evol.">
        <title>The Spruce Budworm Genome: Reconstructing the Evolutionary History of Antifreeze Proteins.</title>
        <authorList>
            <person name="Beliveau C."/>
            <person name="Gagne P."/>
            <person name="Picq S."/>
            <person name="Vernygora O."/>
            <person name="Keeling C.I."/>
            <person name="Pinkney K."/>
            <person name="Doucet D."/>
            <person name="Wen F."/>
            <person name="Johnston J.S."/>
            <person name="Maaroufi H."/>
            <person name="Boyle B."/>
            <person name="Laroche J."/>
            <person name="Dewar K."/>
            <person name="Juretic N."/>
            <person name="Blackburn G."/>
            <person name="Nisole A."/>
            <person name="Brunet B."/>
            <person name="Brandao M."/>
            <person name="Lumley L."/>
            <person name="Duan J."/>
            <person name="Quan G."/>
            <person name="Lucarotti C.J."/>
            <person name="Roe A.D."/>
            <person name="Sperling F.A.H."/>
            <person name="Levesque R.C."/>
            <person name="Cusson M."/>
        </authorList>
    </citation>
    <scope>NUCLEOTIDE SEQUENCE [LARGE SCALE GENOMIC DNA]</scope>
    <source>
        <strain evidence="1">Glfc:IPQL:Cfum</strain>
    </source>
</reference>
<evidence type="ECO:0000313" key="2">
    <source>
        <dbReference type="Proteomes" id="UP001064048"/>
    </source>
</evidence>
<comment type="caution">
    <text evidence="1">The sequence shown here is derived from an EMBL/GenBank/DDBJ whole genome shotgun (WGS) entry which is preliminary data.</text>
</comment>
<keyword evidence="2" id="KW-1185">Reference proteome</keyword>
<dbReference type="Proteomes" id="UP001064048">
    <property type="component" value="Chromosome 8"/>
</dbReference>
<dbReference type="EMBL" id="CM046108">
    <property type="protein sequence ID" value="KAI8426252.1"/>
    <property type="molecule type" value="Genomic_DNA"/>
</dbReference>
<accession>A0ACC0JQ04</accession>
<name>A0ACC0JQ04_CHOFU</name>
<protein>
    <submittedName>
        <fullName evidence="1">Uncharacterized protein</fullName>
    </submittedName>
</protein>